<name>A0A024V892_PLAFA</name>
<dbReference type="SMART" id="SM00382">
    <property type="entry name" value="AAA"/>
    <property type="match status" value="2"/>
</dbReference>
<feature type="compositionally biased region" description="Acidic residues" evidence="9">
    <location>
        <begin position="137"/>
        <end position="210"/>
    </location>
</feature>
<feature type="compositionally biased region" description="Basic and acidic residues" evidence="9">
    <location>
        <begin position="813"/>
        <end position="828"/>
    </location>
</feature>
<feature type="compositionally biased region" description="Basic and acidic residues" evidence="9">
    <location>
        <begin position="868"/>
        <end position="878"/>
    </location>
</feature>
<keyword evidence="3" id="KW-1003">Cell membrane</keyword>
<proteinExistence type="predicted"/>
<keyword evidence="8" id="KW-0175">Coiled coil</keyword>
<dbReference type="PROSITE" id="PS50893">
    <property type="entry name" value="ABC_TRANSPORTER_2"/>
    <property type="match status" value="2"/>
</dbReference>
<dbReference type="GO" id="GO:0042626">
    <property type="term" value="F:ATPase-coupled transmembrane transporter activity"/>
    <property type="evidence" value="ECO:0007669"/>
    <property type="project" value="TreeGrafter"/>
</dbReference>
<feature type="coiled-coil region" evidence="8">
    <location>
        <begin position="732"/>
        <end position="763"/>
    </location>
</feature>
<evidence type="ECO:0000313" key="13">
    <source>
        <dbReference type="Proteomes" id="UP000030690"/>
    </source>
</evidence>
<feature type="chain" id="PRO_5001538976" description="ABC transporter domain-containing protein" evidence="10">
    <location>
        <begin position="21"/>
        <end position="1453"/>
    </location>
</feature>
<evidence type="ECO:0000313" key="12">
    <source>
        <dbReference type="EMBL" id="ETW19051.1"/>
    </source>
</evidence>
<gene>
    <name evidence="12" type="ORF">PFFVO_02070</name>
</gene>
<evidence type="ECO:0000256" key="2">
    <source>
        <dbReference type="ARBA" id="ARBA00022448"/>
    </source>
</evidence>
<evidence type="ECO:0000256" key="7">
    <source>
        <dbReference type="ARBA" id="ARBA00023136"/>
    </source>
</evidence>
<evidence type="ECO:0000256" key="8">
    <source>
        <dbReference type="SAM" id="Coils"/>
    </source>
</evidence>
<keyword evidence="5" id="KW-0067">ATP-binding</keyword>
<dbReference type="SUPFAM" id="SSF81995">
    <property type="entry name" value="beta-sandwich domain of Sec23/24"/>
    <property type="match status" value="1"/>
</dbReference>
<dbReference type="SUPFAM" id="SSF52540">
    <property type="entry name" value="P-loop containing nucleoside triphosphate hydrolases"/>
    <property type="match status" value="3"/>
</dbReference>
<evidence type="ECO:0000256" key="5">
    <source>
        <dbReference type="ARBA" id="ARBA00022840"/>
    </source>
</evidence>
<dbReference type="EMBL" id="KI925074">
    <property type="protein sequence ID" value="ETW19051.1"/>
    <property type="molecule type" value="Genomic_DNA"/>
</dbReference>
<evidence type="ECO:0000259" key="11">
    <source>
        <dbReference type="PROSITE" id="PS50893"/>
    </source>
</evidence>
<feature type="signal peptide" evidence="10">
    <location>
        <begin position="1"/>
        <end position="20"/>
    </location>
</feature>
<dbReference type="Proteomes" id="UP000030690">
    <property type="component" value="Unassembled WGS sequence"/>
</dbReference>
<evidence type="ECO:0000256" key="6">
    <source>
        <dbReference type="ARBA" id="ARBA00022967"/>
    </source>
</evidence>
<dbReference type="InterPro" id="IPR003439">
    <property type="entry name" value="ABC_transporter-like_ATP-bd"/>
</dbReference>
<evidence type="ECO:0000256" key="10">
    <source>
        <dbReference type="SAM" id="SignalP"/>
    </source>
</evidence>
<feature type="compositionally biased region" description="Polar residues" evidence="9">
    <location>
        <begin position="932"/>
        <end position="942"/>
    </location>
</feature>
<feature type="region of interest" description="Disordered" evidence="9">
    <location>
        <begin position="134"/>
        <end position="210"/>
    </location>
</feature>
<protein>
    <recommendedName>
        <fullName evidence="11">ABC transporter domain-containing protein</fullName>
    </recommendedName>
</protein>
<dbReference type="OrthoDB" id="10255969at2759"/>
<evidence type="ECO:0000256" key="3">
    <source>
        <dbReference type="ARBA" id="ARBA00022475"/>
    </source>
</evidence>
<dbReference type="GO" id="GO:0043190">
    <property type="term" value="C:ATP-binding cassette (ABC) transporter complex"/>
    <property type="evidence" value="ECO:0007669"/>
    <property type="project" value="TreeGrafter"/>
</dbReference>
<sequence length="1453" mass="174450">MFLELYFYLILCCYISFNSSLQVKKNNQYFLNSSYNRKGTSRPSRRKKNSFINKLFLAEHVNTKKSTFRCYQQCKHKKNVESGNDYMCDGVKKKRKKSGNNKKSDICHYDEDEEGIIAKPYYDDYHRENRNDIQYDINEDNNYEESDEDELEEDEYEEELEEDEYDEESDQDEYDEESDQDEYDEESDQDEYDEESDQDGYDEESNEDDLDEHLKERLMKRKSFYSKLFNIDDNEDKFNVLSPKYNMNIYNILEKNYDQNEENQIVLTIKNLNYEINNRKLITNLNLQLNKTECIGLIGNNGCGKTTLLNLIYENSDNKLKSFTLNNNIKKKEDAVSLNKFNLNTLSSSVKKNDFTLLYKILSYMKNNGIELSNLPTLIQNKTIHNILQEDNKDENNHNNNNNNNNNNKNNELFYKNEVFYFKQNIHLLENNNLTIFEKVLKFYDNTLEKYEILNYIEDNFGKYEKYDTIKIYGLKDNKRNDEIEKRNHDITKEDIKNDSSDIFITELNKNDQKLLKKSCMSSNQFNNVDTYGASNVLKNNEEDFLKSEYFKLILKLYMHEKENIYKEINNIKMNFNKYVNILNLKNFLNVKLCHLSNGYIIRVYLLLLLLSKSKLLLIDEINNNLDIFNIFFIMNIFKYSLKYKKLAIILATHDFFLVSKLCNRILDFNKISGYDVDLSNMALLKKINKNNNHDDQDYGIYMDDMTNNRTNERKSNLTYFKGNYTDYLNNMKILFENRKKKKEELKKILDQINSVISKSKKKKKNEFIQPFVKKKEEELKLYQNINSILFDTKLDYQYLYYNLIYSNKKNTDTKARGKEKEKEKEKTMVTNLTFTNTQKKNMDTEREDEINEKVDYESYSSDTNENVEEKEKNEKQKQQQQQQKQQQQQQQQQQQKQQQQQQKQQQQQQQQQQQKQQQQQQQQKQQQQKQTEQNVPEQNVPEQKEQVDNNYDDDEDIKKFVYNKFNDVEGNMNKNILIDMSKKIKNNELIETGEKYGTNNMPLYEFENFSFYFLNKNNKKIYIFKNMNLNINSGENVLLLGKNGIGKSTLFKILTNKYNFVLKEKENKLKEKKSIYVYGDNDDIMDTNFSNLINETNIENIKKNYNFEGTINCNFKNVLLTYFEQNMIKKLNAEINDYFKNLVEKVNYEPISFYNSYNKNDDMISNENFCFYILNKTKLLYNEKIDNIEEKINKLLKIFFIDSNTSIKDKSGGEKVRILFLSLFLKKSNLLLLDEINNNLDIYLKNLLLNFLNYIYQGSYILTTHDFYIIKNLNNIHKIIYIFDYQNIFTFYNVQDFIENFYNFILNSFNLCNAELKDHEYIQKKRDKARLHNYSNYLNSQNIIQSNHLVQNNIHLSSPYDTKKNDLINSEENIDQLNNSANYQKYLYDNYDYEILQFLKKQFEKDNNERKNYEQINIQEEIFQKKKINKKNFGGKGTSGKIKIKNWKRWKK</sequence>
<organism evidence="12 13">
    <name type="scientific">Plasmodium falciparum Vietnam Oak-Knoll</name>
    <name type="common">FVO</name>
    <dbReference type="NCBI Taxonomy" id="1036723"/>
    <lineage>
        <taxon>Eukaryota</taxon>
        <taxon>Sar</taxon>
        <taxon>Alveolata</taxon>
        <taxon>Apicomplexa</taxon>
        <taxon>Aconoidasida</taxon>
        <taxon>Haemosporida</taxon>
        <taxon>Plasmodiidae</taxon>
        <taxon>Plasmodium</taxon>
        <taxon>Plasmodium (Laverania)</taxon>
    </lineage>
</organism>
<dbReference type="InterPro" id="IPR050095">
    <property type="entry name" value="ECF_ABC_transporter_ATP-bd"/>
</dbReference>
<dbReference type="PANTHER" id="PTHR43553">
    <property type="entry name" value="HEAVY METAL TRANSPORTER"/>
    <property type="match status" value="1"/>
</dbReference>
<reference evidence="12 13" key="1">
    <citation type="submission" date="2013-02" db="EMBL/GenBank/DDBJ databases">
        <title>The Genome Annotation of Plasmodium falciparum Vietnam Oak-Knoll (FVO).</title>
        <authorList>
            <consortium name="The Broad Institute Genome Sequencing Platform"/>
            <consortium name="The Broad Institute Genome Sequencing Center for Infectious Disease"/>
            <person name="Neafsey D."/>
            <person name="Hoffman S."/>
            <person name="Volkman S."/>
            <person name="Rosenthal P."/>
            <person name="Walker B."/>
            <person name="Young S.K."/>
            <person name="Zeng Q."/>
            <person name="Gargeya S."/>
            <person name="Fitzgerald M."/>
            <person name="Haas B."/>
            <person name="Abouelleil A."/>
            <person name="Allen A.W."/>
            <person name="Alvarado L."/>
            <person name="Arachchi H.M."/>
            <person name="Berlin A.M."/>
            <person name="Chapman S.B."/>
            <person name="Gainer-Dewar J."/>
            <person name="Goldberg J."/>
            <person name="Griggs A."/>
            <person name="Gujja S."/>
            <person name="Hansen M."/>
            <person name="Howarth C."/>
            <person name="Imamovic A."/>
            <person name="Ireland A."/>
            <person name="Larimer J."/>
            <person name="McCowan C."/>
            <person name="Murphy C."/>
            <person name="Pearson M."/>
            <person name="Poon T.W."/>
            <person name="Priest M."/>
            <person name="Roberts A."/>
            <person name="Saif S."/>
            <person name="Shea T."/>
            <person name="Sisk P."/>
            <person name="Sykes S."/>
            <person name="Wortman J."/>
            <person name="Nusbaum C."/>
            <person name="Birren B."/>
        </authorList>
    </citation>
    <scope>NUCLEOTIDE SEQUENCE [LARGE SCALE GENOMIC DNA]</scope>
    <source>
        <strain evidence="13">Vietnam Oak-Knoll (FVO)</strain>
    </source>
</reference>
<evidence type="ECO:0000256" key="1">
    <source>
        <dbReference type="ARBA" id="ARBA00004202"/>
    </source>
</evidence>
<comment type="subcellular location">
    <subcellularLocation>
        <location evidence="1">Cell membrane</location>
        <topology evidence="1">Peripheral membrane protein</topology>
    </subcellularLocation>
</comment>
<keyword evidence="6" id="KW-1278">Translocase</keyword>
<feature type="compositionally biased region" description="Polar residues" evidence="9">
    <location>
        <begin position="829"/>
        <end position="840"/>
    </location>
</feature>
<dbReference type="InterPro" id="IPR003593">
    <property type="entry name" value="AAA+_ATPase"/>
</dbReference>
<feature type="coiled-coil region" evidence="8">
    <location>
        <begin position="1361"/>
        <end position="1417"/>
    </location>
</feature>
<dbReference type="Gene3D" id="3.40.50.300">
    <property type="entry name" value="P-loop containing nucleotide triphosphate hydrolases"/>
    <property type="match status" value="2"/>
</dbReference>
<keyword evidence="10" id="KW-0732">Signal</keyword>
<dbReference type="GO" id="GO:0005524">
    <property type="term" value="F:ATP binding"/>
    <property type="evidence" value="ECO:0007669"/>
    <property type="project" value="UniProtKB-KW"/>
</dbReference>
<feature type="domain" description="ABC transporter" evidence="11">
    <location>
        <begin position="1005"/>
        <end position="1311"/>
    </location>
</feature>
<feature type="domain" description="ABC transporter" evidence="11">
    <location>
        <begin position="267"/>
        <end position="696"/>
    </location>
</feature>
<evidence type="ECO:0000256" key="4">
    <source>
        <dbReference type="ARBA" id="ARBA00022741"/>
    </source>
</evidence>
<feature type="region of interest" description="Disordered" evidence="9">
    <location>
        <begin position="929"/>
        <end position="956"/>
    </location>
</feature>
<dbReference type="PANTHER" id="PTHR43553:SF27">
    <property type="entry name" value="ENERGY-COUPLING FACTOR TRANSPORTER ATP-BINDING PROTEIN ECFA2"/>
    <property type="match status" value="1"/>
</dbReference>
<dbReference type="Pfam" id="PF00005">
    <property type="entry name" value="ABC_tran"/>
    <property type="match status" value="1"/>
</dbReference>
<reference evidence="12 13" key="2">
    <citation type="submission" date="2013-02" db="EMBL/GenBank/DDBJ databases">
        <title>The Genome Sequence of Plasmodium falciparum Vietnam Oak-Knoll (FVO).</title>
        <authorList>
            <consortium name="The Broad Institute Genome Sequencing Platform"/>
            <consortium name="The Broad Institute Genome Sequencing Center for Infectious Disease"/>
            <person name="Neafsey D."/>
            <person name="Cheeseman I."/>
            <person name="Volkman S."/>
            <person name="Adams J."/>
            <person name="Walker B."/>
            <person name="Young S.K."/>
            <person name="Zeng Q."/>
            <person name="Gargeya S."/>
            <person name="Fitzgerald M."/>
            <person name="Haas B."/>
            <person name="Abouelleil A."/>
            <person name="Alvarado L."/>
            <person name="Arachchi H.M."/>
            <person name="Berlin A.M."/>
            <person name="Chapman S.B."/>
            <person name="Dewar J."/>
            <person name="Goldberg J."/>
            <person name="Griggs A."/>
            <person name="Gujja S."/>
            <person name="Hansen M."/>
            <person name="Howarth C."/>
            <person name="Imamovic A."/>
            <person name="Larimer J."/>
            <person name="McCowan C."/>
            <person name="Murphy C."/>
            <person name="Neiman D."/>
            <person name="Pearson M."/>
            <person name="Priest M."/>
            <person name="Roberts A."/>
            <person name="Saif S."/>
            <person name="Shea T."/>
            <person name="Sisk P."/>
            <person name="Sykes S."/>
            <person name="Wortman J."/>
            <person name="Nusbaum C."/>
            <person name="Birren B."/>
        </authorList>
    </citation>
    <scope>NUCLEOTIDE SEQUENCE [LARGE SCALE GENOMIC DNA]</scope>
    <source>
        <strain evidence="13">Vietnam Oak-Knoll (FVO)</strain>
    </source>
</reference>
<keyword evidence="2" id="KW-0813">Transport</keyword>
<keyword evidence="7" id="KW-0472">Membrane</keyword>
<dbReference type="InterPro" id="IPR027417">
    <property type="entry name" value="P-loop_NTPase"/>
</dbReference>
<dbReference type="GO" id="GO:0016887">
    <property type="term" value="F:ATP hydrolysis activity"/>
    <property type="evidence" value="ECO:0007669"/>
    <property type="project" value="InterPro"/>
</dbReference>
<accession>A0A024V892</accession>
<evidence type="ECO:0000256" key="9">
    <source>
        <dbReference type="SAM" id="MobiDB-lite"/>
    </source>
</evidence>
<dbReference type="CDD" id="cd00267">
    <property type="entry name" value="ABC_ATPase"/>
    <property type="match status" value="1"/>
</dbReference>
<feature type="region of interest" description="Disordered" evidence="9">
    <location>
        <begin position="813"/>
        <end position="880"/>
    </location>
</feature>
<keyword evidence="4" id="KW-0547">Nucleotide-binding</keyword>